<reference evidence="1 2" key="1">
    <citation type="submission" date="2019-02" db="EMBL/GenBank/DDBJ databases">
        <title>Deep-cultivation of Planctomycetes and their phenomic and genomic characterization uncovers novel biology.</title>
        <authorList>
            <person name="Wiegand S."/>
            <person name="Jogler M."/>
            <person name="Boedeker C."/>
            <person name="Pinto D."/>
            <person name="Vollmers J."/>
            <person name="Rivas-Marin E."/>
            <person name="Kohn T."/>
            <person name="Peeters S.H."/>
            <person name="Heuer A."/>
            <person name="Rast P."/>
            <person name="Oberbeckmann S."/>
            <person name="Bunk B."/>
            <person name="Jeske O."/>
            <person name="Meyerdierks A."/>
            <person name="Storesund J.E."/>
            <person name="Kallscheuer N."/>
            <person name="Luecker S."/>
            <person name="Lage O.M."/>
            <person name="Pohl T."/>
            <person name="Merkel B.J."/>
            <person name="Hornburger P."/>
            <person name="Mueller R.-W."/>
            <person name="Bruemmer F."/>
            <person name="Labrenz M."/>
            <person name="Spormann A.M."/>
            <person name="Op den Camp H."/>
            <person name="Overmann J."/>
            <person name="Amann R."/>
            <person name="Jetten M.S.M."/>
            <person name="Mascher T."/>
            <person name="Medema M.H."/>
            <person name="Devos D.P."/>
            <person name="Kaster A.-K."/>
            <person name="Ovreas L."/>
            <person name="Rohde M."/>
            <person name="Galperin M.Y."/>
            <person name="Jogler C."/>
        </authorList>
    </citation>
    <scope>NUCLEOTIDE SEQUENCE [LARGE SCALE GENOMIC DNA]</scope>
    <source>
        <strain evidence="1 2">ETA_A1</strain>
    </source>
</reference>
<dbReference type="EMBL" id="CP036273">
    <property type="protein sequence ID" value="QDU19849.1"/>
    <property type="molecule type" value="Genomic_DNA"/>
</dbReference>
<evidence type="ECO:0000313" key="2">
    <source>
        <dbReference type="Proteomes" id="UP000319576"/>
    </source>
</evidence>
<accession>A0A517XQT6</accession>
<proteinExistence type="predicted"/>
<evidence type="ECO:0000313" key="1">
    <source>
        <dbReference type="EMBL" id="QDU19849.1"/>
    </source>
</evidence>
<protein>
    <submittedName>
        <fullName evidence="1">Uncharacterized protein</fullName>
    </submittedName>
</protein>
<dbReference type="OrthoDB" id="9844711at2"/>
<organism evidence="1 2">
    <name type="scientific">Urbifossiella limnaea</name>
    <dbReference type="NCBI Taxonomy" id="2528023"/>
    <lineage>
        <taxon>Bacteria</taxon>
        <taxon>Pseudomonadati</taxon>
        <taxon>Planctomycetota</taxon>
        <taxon>Planctomycetia</taxon>
        <taxon>Gemmatales</taxon>
        <taxon>Gemmataceae</taxon>
        <taxon>Urbifossiella</taxon>
    </lineage>
</organism>
<sequence>MTPIQHRSEFAAALAQPRAFLFLWVNWAVHAMHSRALVATAVAAWRAEHPDQLVPCYMADVSDQCGELWDALAEWLTAERRPAGQLMMSGAGPLLWLRSGHVVLHVPAPLQYDAARLAVVSRSVFTVEAEPHAAADRQLLGDS</sequence>
<dbReference type="AlphaFoldDB" id="A0A517XQT6"/>
<dbReference type="Proteomes" id="UP000319576">
    <property type="component" value="Chromosome"/>
</dbReference>
<gene>
    <name evidence="1" type="ORF">ETAA1_17870</name>
</gene>
<keyword evidence="2" id="KW-1185">Reference proteome</keyword>
<dbReference type="KEGG" id="uli:ETAA1_17870"/>
<name>A0A517XQT6_9BACT</name>
<dbReference type="RefSeq" id="WP_145236447.1">
    <property type="nucleotide sequence ID" value="NZ_CP036273.1"/>
</dbReference>